<protein>
    <submittedName>
        <fullName evidence="7">Mannosyltransferase</fullName>
    </submittedName>
</protein>
<reference evidence="7 8" key="1">
    <citation type="journal article" date="2016" name="Proc. Natl. Acad. Sci. U.S.A.">
        <title>Comparative genomics of biotechnologically important yeasts.</title>
        <authorList>
            <person name="Riley R."/>
            <person name="Haridas S."/>
            <person name="Wolfe K.H."/>
            <person name="Lopes M.R."/>
            <person name="Hittinger C.T."/>
            <person name="Goeker M."/>
            <person name="Salamov A.A."/>
            <person name="Wisecaver J.H."/>
            <person name="Long T.M."/>
            <person name="Calvey C.H."/>
            <person name="Aerts A.L."/>
            <person name="Barry K.W."/>
            <person name="Choi C."/>
            <person name="Clum A."/>
            <person name="Coughlan A.Y."/>
            <person name="Deshpande S."/>
            <person name="Douglass A.P."/>
            <person name="Hanson S.J."/>
            <person name="Klenk H.-P."/>
            <person name="LaButti K.M."/>
            <person name="Lapidus A."/>
            <person name="Lindquist E.A."/>
            <person name="Lipzen A.M."/>
            <person name="Meier-Kolthoff J.P."/>
            <person name="Ohm R.A."/>
            <person name="Otillar R.P."/>
            <person name="Pangilinan J.L."/>
            <person name="Peng Y."/>
            <person name="Rokas A."/>
            <person name="Rosa C.A."/>
            <person name="Scheuner C."/>
            <person name="Sibirny A.A."/>
            <person name="Slot J.C."/>
            <person name="Stielow J.B."/>
            <person name="Sun H."/>
            <person name="Kurtzman C.P."/>
            <person name="Blackwell M."/>
            <person name="Grigoriev I.V."/>
            <person name="Jeffries T.W."/>
        </authorList>
    </citation>
    <scope>NUCLEOTIDE SEQUENCE [LARGE SCALE GENOMIC DNA]</scope>
    <source>
        <strain evidence="8">ATCC 18201 / CBS 1600 / BCRC 20928 / JCM 3617 / NBRC 0987 / NRRL Y-1542</strain>
    </source>
</reference>
<dbReference type="GO" id="GO:0000026">
    <property type="term" value="F:alpha-1,2-mannosyltransferase activity"/>
    <property type="evidence" value="ECO:0007669"/>
    <property type="project" value="TreeGrafter"/>
</dbReference>
<feature type="active site" description="Nucleophile" evidence="6">
    <location>
        <position position="268"/>
    </location>
</feature>
<dbReference type="GO" id="GO:0005794">
    <property type="term" value="C:Golgi apparatus"/>
    <property type="evidence" value="ECO:0007669"/>
    <property type="project" value="TreeGrafter"/>
</dbReference>
<evidence type="ECO:0000256" key="6">
    <source>
        <dbReference type="PIRSR" id="PIRSR018153-1"/>
    </source>
</evidence>
<evidence type="ECO:0000256" key="1">
    <source>
        <dbReference type="ARBA" id="ARBA00004606"/>
    </source>
</evidence>
<accession>A0A1E4RW74</accession>
<evidence type="ECO:0000313" key="7">
    <source>
        <dbReference type="EMBL" id="ODV71496.1"/>
    </source>
</evidence>
<dbReference type="PANTHER" id="PTHR31121:SF7">
    <property type="entry name" value="MANNOSYLTRANSFERASE KTR4-RELATED"/>
    <property type="match status" value="1"/>
</dbReference>
<evidence type="ECO:0000256" key="3">
    <source>
        <dbReference type="ARBA" id="ARBA00022676"/>
    </source>
</evidence>
<sequence length="376" mass="44226">MTPAFPEDSSRTSGQVLKENKNYVSSLLSQRIDEPKGLKLTRPGDAEYQLTNATFVSLVRNSELHGIVKTIKQIEETFNDKFHYPYVFLNDRPFNEKFIQKVRSATKSECFFELVPAEVWGKPSSIDPAREEEGIKHLEEKGVGYANKESYHNMCRFYSGGFYNHPKLQEYRYYWRLEPSTDYFCDIDYDVFKFMEDNDKVYGFVLNLYDSPDSVQSLWPTTLEFLKENPQYLHKNSATTWLRENLQKPDNYQTAKGYSTCHFWSNFEVGDMDFYRGEAYSKWMEHLERSGGFYYERWGDAPVHSVGLALFADKSKIHWFRDIGYQHFPYMNCPSSDKCHGKCASGKFSQFDNLNSENCMATWAKYEMTPKELQYY</sequence>
<evidence type="ECO:0000313" key="8">
    <source>
        <dbReference type="Proteomes" id="UP000094389"/>
    </source>
</evidence>
<dbReference type="Proteomes" id="UP000094389">
    <property type="component" value="Unassembled WGS sequence"/>
</dbReference>
<dbReference type="Pfam" id="PF01793">
    <property type="entry name" value="Glyco_transf_15"/>
    <property type="match status" value="1"/>
</dbReference>
<dbReference type="GO" id="GO:0006487">
    <property type="term" value="P:protein N-linked glycosylation"/>
    <property type="evidence" value="ECO:0007669"/>
    <property type="project" value="TreeGrafter"/>
</dbReference>
<keyword evidence="3 7" id="KW-0328">Glycosyltransferase</keyword>
<dbReference type="STRING" id="983966.A0A1E4RW74"/>
<dbReference type="PIRSF" id="PIRSF018153">
    <property type="entry name" value="Glyco_trans_15"/>
    <property type="match status" value="1"/>
</dbReference>
<dbReference type="Gene3D" id="3.90.550.10">
    <property type="entry name" value="Spore Coat Polysaccharide Biosynthesis Protein SpsA, Chain A"/>
    <property type="match status" value="1"/>
</dbReference>
<comment type="subcellular location">
    <subcellularLocation>
        <location evidence="1">Membrane</location>
        <topology evidence="1">Single-pass type II membrane protein</topology>
    </subcellularLocation>
</comment>
<dbReference type="FunFam" id="3.90.550.10:FF:000051">
    <property type="entry name" value="Alpha-1,2-mannosyltransferase (Ktr4)"/>
    <property type="match status" value="1"/>
</dbReference>
<dbReference type="InterPro" id="IPR029044">
    <property type="entry name" value="Nucleotide-diphossugar_trans"/>
</dbReference>
<name>A0A1E4RW74_CYBJN</name>
<dbReference type="GO" id="GO:0000032">
    <property type="term" value="P:cell wall mannoprotein biosynthetic process"/>
    <property type="evidence" value="ECO:0007669"/>
    <property type="project" value="TreeGrafter"/>
</dbReference>
<dbReference type="OMA" id="WCFFLYQ"/>
<gene>
    <name evidence="7" type="ORF">CYBJADRAFT_131451</name>
</gene>
<keyword evidence="8" id="KW-1185">Reference proteome</keyword>
<dbReference type="EMBL" id="KV453940">
    <property type="protein sequence ID" value="ODV71496.1"/>
    <property type="molecule type" value="Genomic_DNA"/>
</dbReference>
<dbReference type="AlphaFoldDB" id="A0A1E4RW74"/>
<keyword evidence="4 7" id="KW-0808">Transferase</keyword>
<dbReference type="GeneID" id="30987388"/>
<dbReference type="GO" id="GO:0016020">
    <property type="term" value="C:membrane"/>
    <property type="evidence" value="ECO:0007669"/>
    <property type="project" value="UniProtKB-SubCell"/>
</dbReference>
<dbReference type="InterPro" id="IPR002685">
    <property type="entry name" value="Glyco_trans_15"/>
</dbReference>
<evidence type="ECO:0000256" key="5">
    <source>
        <dbReference type="ARBA" id="ARBA00022968"/>
    </source>
</evidence>
<proteinExistence type="inferred from homology"/>
<evidence type="ECO:0000256" key="2">
    <source>
        <dbReference type="ARBA" id="ARBA00007677"/>
    </source>
</evidence>
<dbReference type="GO" id="GO:0006493">
    <property type="term" value="P:protein O-linked glycosylation"/>
    <property type="evidence" value="ECO:0007669"/>
    <property type="project" value="TreeGrafter"/>
</dbReference>
<dbReference type="OrthoDB" id="439943at2759"/>
<dbReference type="SUPFAM" id="SSF53448">
    <property type="entry name" value="Nucleotide-diphospho-sugar transferases"/>
    <property type="match status" value="1"/>
</dbReference>
<organism evidence="7 8">
    <name type="scientific">Cyberlindnera jadinii (strain ATCC 18201 / CBS 1600 / BCRC 20928 / JCM 3617 / NBRC 0987 / NRRL Y-1542)</name>
    <name type="common">Torula yeast</name>
    <name type="synonym">Candida utilis</name>
    <dbReference type="NCBI Taxonomy" id="983966"/>
    <lineage>
        <taxon>Eukaryota</taxon>
        <taxon>Fungi</taxon>
        <taxon>Dikarya</taxon>
        <taxon>Ascomycota</taxon>
        <taxon>Saccharomycotina</taxon>
        <taxon>Saccharomycetes</taxon>
        <taxon>Phaffomycetales</taxon>
        <taxon>Phaffomycetaceae</taxon>
        <taxon>Cyberlindnera</taxon>
    </lineage>
</organism>
<keyword evidence="5" id="KW-0812">Transmembrane</keyword>
<dbReference type="RefSeq" id="XP_020068535.1">
    <property type="nucleotide sequence ID" value="XM_020212992.1"/>
</dbReference>
<dbReference type="PANTHER" id="PTHR31121">
    <property type="entry name" value="ALPHA-1,2 MANNOSYLTRANSFERASE KTR1"/>
    <property type="match status" value="1"/>
</dbReference>
<comment type="similarity">
    <text evidence="2">Belongs to the glycosyltransferase 15 family.</text>
</comment>
<evidence type="ECO:0000256" key="4">
    <source>
        <dbReference type="ARBA" id="ARBA00022679"/>
    </source>
</evidence>
<keyword evidence="5" id="KW-0735">Signal-anchor</keyword>